<dbReference type="Gene3D" id="3.10.20.90">
    <property type="entry name" value="Phosphatidylinositol 3-kinase Catalytic Subunit, Chain A, domain 1"/>
    <property type="match status" value="1"/>
</dbReference>
<feature type="compositionally biased region" description="Basic and acidic residues" evidence="9">
    <location>
        <begin position="742"/>
        <end position="754"/>
    </location>
</feature>
<feature type="region of interest" description="Disordered" evidence="9">
    <location>
        <begin position="189"/>
        <end position="208"/>
    </location>
</feature>
<dbReference type="FunFam" id="3.30.40.10:FF:000137">
    <property type="entry name" value="RanBP-type and C3HC4-type zinc finger-containing protein 1"/>
    <property type="match status" value="1"/>
</dbReference>
<evidence type="ECO:0000256" key="2">
    <source>
        <dbReference type="ARBA" id="ARBA00022679"/>
    </source>
</evidence>
<dbReference type="InterPro" id="IPR001841">
    <property type="entry name" value="Znf_RING"/>
</dbReference>
<dbReference type="InterPro" id="IPR051628">
    <property type="entry name" value="LUBAC_E3_Ligases"/>
</dbReference>
<dbReference type="GeneID" id="106118317"/>
<evidence type="ECO:0000259" key="10">
    <source>
        <dbReference type="PROSITE" id="PS50089"/>
    </source>
</evidence>
<feature type="region of interest" description="Disordered" evidence="9">
    <location>
        <begin position="369"/>
        <end position="447"/>
    </location>
</feature>
<evidence type="ECO:0000313" key="12">
    <source>
        <dbReference type="RefSeq" id="XP_013168409.1"/>
    </source>
</evidence>
<feature type="compositionally biased region" description="Polar residues" evidence="9">
    <location>
        <begin position="403"/>
        <end position="414"/>
    </location>
</feature>
<feature type="region of interest" description="Disordered" evidence="9">
    <location>
        <begin position="736"/>
        <end position="760"/>
    </location>
</feature>
<dbReference type="SUPFAM" id="SSF57850">
    <property type="entry name" value="RING/U-box"/>
    <property type="match status" value="2"/>
</dbReference>
<dbReference type="GO" id="GO:0071797">
    <property type="term" value="C:LUBAC complex"/>
    <property type="evidence" value="ECO:0007669"/>
    <property type="project" value="TreeGrafter"/>
</dbReference>
<feature type="compositionally biased region" description="Basic and acidic residues" evidence="9">
    <location>
        <begin position="815"/>
        <end position="850"/>
    </location>
</feature>
<dbReference type="InterPro" id="IPR044066">
    <property type="entry name" value="TRIAD_supradom"/>
</dbReference>
<dbReference type="GO" id="GO:0043161">
    <property type="term" value="P:proteasome-mediated ubiquitin-dependent protein catabolic process"/>
    <property type="evidence" value="ECO:0007669"/>
    <property type="project" value="TreeGrafter"/>
</dbReference>
<dbReference type="PANTHER" id="PTHR22770">
    <property type="entry name" value="UBIQUITIN CONJUGATING ENZYME 7 INTERACTING PROTEIN-RELATED"/>
    <property type="match status" value="1"/>
</dbReference>
<keyword evidence="6" id="KW-0833">Ubl conjugation pathway</keyword>
<keyword evidence="5 8" id="KW-0863">Zinc-finger</keyword>
<evidence type="ECO:0000256" key="6">
    <source>
        <dbReference type="ARBA" id="ARBA00022786"/>
    </source>
</evidence>
<dbReference type="CDD" id="cd16633">
    <property type="entry name" value="mRING-HC-C3HC3D_RBR_HOIL1"/>
    <property type="match status" value="1"/>
</dbReference>
<keyword evidence="2" id="KW-0808">Transferase</keyword>
<keyword evidence="7" id="KW-0862">Zinc</keyword>
<dbReference type="InterPro" id="IPR047559">
    <property type="entry name" value="HOIL1_RBR_mRING-HC-C3HC3D"/>
</dbReference>
<evidence type="ECO:0000256" key="1">
    <source>
        <dbReference type="ARBA" id="ARBA00004906"/>
    </source>
</evidence>
<feature type="region of interest" description="Disordered" evidence="9">
    <location>
        <begin position="117"/>
        <end position="181"/>
    </location>
</feature>
<evidence type="ECO:0000259" key="11">
    <source>
        <dbReference type="PROSITE" id="PS51873"/>
    </source>
</evidence>
<dbReference type="PROSITE" id="PS51873">
    <property type="entry name" value="TRIAD"/>
    <property type="match status" value="1"/>
</dbReference>
<keyword evidence="3" id="KW-0479">Metal-binding</keyword>
<dbReference type="PANTHER" id="PTHR22770:SF13">
    <property type="entry name" value="RING-TYPE DOMAIN-CONTAINING PROTEIN"/>
    <property type="match status" value="1"/>
</dbReference>
<evidence type="ECO:0000256" key="4">
    <source>
        <dbReference type="ARBA" id="ARBA00022737"/>
    </source>
</evidence>
<feature type="compositionally biased region" description="Basic and acidic residues" evidence="9">
    <location>
        <begin position="861"/>
        <end position="892"/>
    </location>
</feature>
<evidence type="ECO:0000256" key="8">
    <source>
        <dbReference type="PROSITE-ProRule" id="PRU00175"/>
    </source>
</evidence>
<feature type="domain" description="RING-type" evidence="10">
    <location>
        <begin position="1038"/>
        <end position="1080"/>
    </location>
</feature>
<dbReference type="Proteomes" id="UP000694872">
    <property type="component" value="Unplaced"/>
</dbReference>
<evidence type="ECO:0000256" key="7">
    <source>
        <dbReference type="ARBA" id="ARBA00022833"/>
    </source>
</evidence>
<comment type="pathway">
    <text evidence="1">Protein modification; protein ubiquitination.</text>
</comment>
<dbReference type="InterPro" id="IPR013083">
    <property type="entry name" value="Znf_RING/FYVE/PHD"/>
</dbReference>
<protein>
    <submittedName>
        <fullName evidence="12">Uncharacterized protein DDB_G0292642-like</fullName>
    </submittedName>
</protein>
<proteinExistence type="predicted"/>
<reference evidence="12" key="1">
    <citation type="submission" date="2025-08" db="UniProtKB">
        <authorList>
            <consortium name="RefSeq"/>
        </authorList>
    </citation>
    <scope>IDENTIFICATION</scope>
</reference>
<feature type="compositionally biased region" description="Polar residues" evidence="9">
    <location>
        <begin position="421"/>
        <end position="447"/>
    </location>
</feature>
<name>A0AAJ6ZAH4_PAPXU</name>
<gene>
    <name evidence="12" type="primary">LOC106118317</name>
</gene>
<dbReference type="PROSITE" id="PS00518">
    <property type="entry name" value="ZF_RING_1"/>
    <property type="match status" value="1"/>
</dbReference>
<dbReference type="RefSeq" id="XP_013168409.1">
    <property type="nucleotide sequence ID" value="XM_013312955.1"/>
</dbReference>
<dbReference type="Gene3D" id="3.30.40.10">
    <property type="entry name" value="Zinc/RING finger domain, C3HC4 (zinc finger)"/>
    <property type="match status" value="1"/>
</dbReference>
<sequence>MNGDIKPEAPRPRPLSGGIWTLFSWLRRDDRSISSESLSSAGSDRTAVSFAFLEPLNYKAATEPIVLPPLSPPTDSYKKRVRDRNFRRQRERNLTLHRKYGLFKGENSDRYDAFSLPSDRRNITNGGNNIERGRRATSESFQRRAPYVPGKRRAPLPPTITTSLPRNFSRKRPAPQPPNRLLVDDSVALRSGPMNPKSNCDRRSLPNNASMDINIEKSKQEKIKTDKSFLKQIFENRKRNSAIEPNYVKLLPNISELDKQAAKIIENKKLKLLEASGTVSVNDIGPDPSGNWICTQCFRNYNNVVNSCSYCSLNKKYLEKNLENNVSISNAASNIYTQTENDLTKIASTSKRNEEDEKKKLKEMLKEMKDSLPKRSKQNIPNNTESPTLRIGSPRDKRVSDLPSKNDSSSNKQDVTVPKNDITQPSTSRKQDTVHSQYKSHSTDQCSTLPISKNIESKQISSIPLTTKNLQGTSNINNYKEDSRHITVQIKESLLKTETDVEGTGKVKKIQSTSQNDLLDNAVTPASSDVKAQKLNPLKLNVSTEVKPKILTTALSVNEGSKIKPIENSGTSKPEVTFTKTANTKLPINGKTPKPDIDVKTVPATDTFLNYLDKNVKSTKTNEDHLKVSSLTSAPSLHTPLRISSLLNPVYRPMTSPKSASEVNLKNIKGTKTDVVTLSSAVISQPPTVLINQRPLMPIKEISEPSEKEPEEKQLQSPLITKSQYSTNTSVCKVLGVTPSSSKDKQDKGVSKAEHHIRRRQLVNQLEQSIATGDEQAAAEAAVKLAKLRLSCSVLSFSSQIIGNPVVTKIIDSNAKSEEEKDKSTKSGSKKDPMQVKVDKESTKRKDSPDNKTPVVSLNKSGERENTNRPSTSKDQRGISKEDKVSQVDSKSKIPAIKSNHEENKIMAIKIWVEDKETTRGPIQFRISKQATMRELRRQAEASLGLDSRLQRWIVGRTLCMNDSTSLTSLAGPDLSAPFYLCIVESETKKEVTGNGSRDSEDGSSNEMIPDNRAGDVYMELMKLEQQAIVPNMDAFECGVCMDECEGGRGVVLRECIHTFCRDCLADVVRHCEEAVVSCPAIGCPGMLQEREIRALLSTDEYERWLARGLATAECGTRNAFHCRTRDCTGWALCEPGVRKFPCPVCKCNNCVPCQAIHDGETCEHYQTKLRTAVTAAQTNETDEGTRALLDSLKRRGEALECPECSAIITKKWGCDWVKCSACKTEICWVTRGRRWGPGGRGDTSAGCRCGVDGKRCHPSCGYCH</sequence>
<dbReference type="AlphaFoldDB" id="A0AAJ6ZAH4"/>
<feature type="domain" description="RING-type" evidence="11">
    <location>
        <begin position="1034"/>
        <end position="1261"/>
    </location>
</feature>
<accession>A0AAJ6ZAH4</accession>
<dbReference type="KEGG" id="pxu:106118317"/>
<feature type="region of interest" description="Disordered" evidence="9">
    <location>
        <begin position="815"/>
        <end position="899"/>
    </location>
</feature>
<evidence type="ECO:0000256" key="5">
    <source>
        <dbReference type="ARBA" id="ARBA00022771"/>
    </source>
</evidence>
<dbReference type="GO" id="GO:0004842">
    <property type="term" value="F:ubiquitin-protein transferase activity"/>
    <property type="evidence" value="ECO:0007669"/>
    <property type="project" value="TreeGrafter"/>
</dbReference>
<dbReference type="PROSITE" id="PS50089">
    <property type="entry name" value="ZF_RING_2"/>
    <property type="match status" value="1"/>
</dbReference>
<dbReference type="InterPro" id="IPR017907">
    <property type="entry name" value="Znf_RING_CS"/>
</dbReference>
<organism evidence="12">
    <name type="scientific">Papilio xuthus</name>
    <name type="common">Asian swallowtail butterfly</name>
    <dbReference type="NCBI Taxonomy" id="66420"/>
    <lineage>
        <taxon>Eukaryota</taxon>
        <taxon>Metazoa</taxon>
        <taxon>Ecdysozoa</taxon>
        <taxon>Arthropoda</taxon>
        <taxon>Hexapoda</taxon>
        <taxon>Insecta</taxon>
        <taxon>Pterygota</taxon>
        <taxon>Neoptera</taxon>
        <taxon>Endopterygota</taxon>
        <taxon>Lepidoptera</taxon>
        <taxon>Glossata</taxon>
        <taxon>Ditrysia</taxon>
        <taxon>Papilionoidea</taxon>
        <taxon>Papilionidae</taxon>
        <taxon>Papilioninae</taxon>
        <taxon>Papilio</taxon>
    </lineage>
</organism>
<dbReference type="GO" id="GO:0097039">
    <property type="term" value="P:protein linear polyubiquitination"/>
    <property type="evidence" value="ECO:0007669"/>
    <property type="project" value="TreeGrafter"/>
</dbReference>
<evidence type="ECO:0000256" key="9">
    <source>
        <dbReference type="SAM" id="MobiDB-lite"/>
    </source>
</evidence>
<feature type="compositionally biased region" description="Polar residues" evidence="9">
    <location>
        <begin position="378"/>
        <end position="387"/>
    </location>
</feature>
<evidence type="ECO:0000256" key="3">
    <source>
        <dbReference type="ARBA" id="ARBA00022723"/>
    </source>
</evidence>
<keyword evidence="4" id="KW-0677">Repeat</keyword>
<dbReference type="GO" id="GO:0008270">
    <property type="term" value="F:zinc ion binding"/>
    <property type="evidence" value="ECO:0007669"/>
    <property type="project" value="UniProtKB-KW"/>
</dbReference>
<dbReference type="GO" id="GO:0043130">
    <property type="term" value="F:ubiquitin binding"/>
    <property type="evidence" value="ECO:0007669"/>
    <property type="project" value="TreeGrafter"/>
</dbReference>